<evidence type="ECO:0000313" key="11">
    <source>
        <dbReference type="EMBL" id="WBW72525.1"/>
    </source>
</evidence>
<feature type="domain" description="Nicotinate phosphoribosyltransferase N-terminal" evidence="10">
    <location>
        <begin position="10"/>
        <end position="133"/>
    </location>
</feature>
<dbReference type="SUPFAM" id="SSF54675">
    <property type="entry name" value="Nicotinate/Quinolinate PRTase N-terminal domain-like"/>
    <property type="match status" value="1"/>
</dbReference>
<dbReference type="Pfam" id="PF04095">
    <property type="entry name" value="NAPRTase"/>
    <property type="match status" value="1"/>
</dbReference>
<dbReference type="InterPro" id="IPR006406">
    <property type="entry name" value="Nic_PRibTrfase"/>
</dbReference>
<gene>
    <name evidence="11" type="primary">npt1</name>
    <name evidence="11" type="ORF">SOMG_00340</name>
</gene>
<evidence type="ECO:0000256" key="2">
    <source>
        <dbReference type="ARBA" id="ARBA00010897"/>
    </source>
</evidence>
<keyword evidence="5 8" id="KW-0436">Ligase</keyword>
<dbReference type="SUPFAM" id="SSF51690">
    <property type="entry name" value="Nicotinate/Quinolinate PRTase C-terminal domain-like"/>
    <property type="match status" value="1"/>
</dbReference>
<evidence type="ECO:0000313" key="12">
    <source>
        <dbReference type="Proteomes" id="UP001212411"/>
    </source>
</evidence>
<dbReference type="EMBL" id="CP115611">
    <property type="protein sequence ID" value="WBW72525.1"/>
    <property type="molecule type" value="Genomic_DNA"/>
</dbReference>
<dbReference type="EC" id="6.3.4.21" evidence="3 8"/>
<sequence>MTTQAVTSILDTDLYKLTMLQAVLEHYPTAEVSYVYTNRSPEMALNEEAVAWLKDGISNLRNLTLLPEEEARLRQRCPYLKESFYEFMHSYAFDPENVVFLEYNKDTKDLAITIKGLWKNTIFYEIPLLALVSEAYFKFVDKDWSSEGQFEKAYEKGKRLINAGCYFTDFGSRRRRDHHAQDVMLQGLIKAQQDVKGPGRFLGTSNVHFAQKYDLEVSGTVAHEWYMGVAAITKNYADANRIASEKWVQTFGKSLLIALTDTFSTDVFLRNFTANTPDDLACVFHGVRQDSGVAEEYIEKIVDHYQSLGVDPSTKMIVHSDALNVDRCICLHNYGKKFGIKSSFGIGTNFTSDFDHVSKPGQKSKAMNIVIKLHTANGAKAVKISDDIMKNTGEKDAVVEVKTQLGLPLK</sequence>
<dbReference type="InterPro" id="IPR041525">
    <property type="entry name" value="N/Namide_PRibTrfase"/>
</dbReference>
<dbReference type="PANTHER" id="PTHR11098">
    <property type="entry name" value="NICOTINATE PHOSPHORIBOSYLTRANSFERASE"/>
    <property type="match status" value="1"/>
</dbReference>
<keyword evidence="4" id="KW-0597">Phosphoprotein</keyword>
<protein>
    <recommendedName>
        <fullName evidence="3 8">Nicotinate phosphoribosyltransferase</fullName>
        <ecNumber evidence="3 8">6.3.4.21</ecNumber>
    </recommendedName>
</protein>
<evidence type="ECO:0000256" key="6">
    <source>
        <dbReference type="ARBA" id="ARBA00022642"/>
    </source>
</evidence>
<evidence type="ECO:0000256" key="8">
    <source>
        <dbReference type="RuleBase" id="RU003838"/>
    </source>
</evidence>
<evidence type="ECO:0000259" key="9">
    <source>
        <dbReference type="Pfam" id="PF04095"/>
    </source>
</evidence>
<evidence type="ECO:0000256" key="4">
    <source>
        <dbReference type="ARBA" id="ARBA00022553"/>
    </source>
</evidence>
<dbReference type="NCBIfam" id="TIGR01514">
    <property type="entry name" value="NAPRTase"/>
    <property type="match status" value="1"/>
</dbReference>
<comment type="PTM">
    <text evidence="8">Transiently phosphorylated on a His residue during the reaction cycle. Phosphorylation strongly increases the affinity for substrates and increases the rate of nicotinate D-ribonucleotide production. Dephosphorylation regenerates the low-affinity form of the enzyme, leading to product release.</text>
</comment>
<dbReference type="GO" id="GO:0004516">
    <property type="term" value="F:nicotinate phosphoribosyltransferase activity"/>
    <property type="evidence" value="ECO:0007669"/>
    <property type="project" value="UniProtKB-UniRule"/>
</dbReference>
<evidence type="ECO:0000256" key="1">
    <source>
        <dbReference type="ARBA" id="ARBA00004952"/>
    </source>
</evidence>
<dbReference type="GO" id="GO:0005829">
    <property type="term" value="C:cytosol"/>
    <property type="evidence" value="ECO:0007669"/>
    <property type="project" value="TreeGrafter"/>
</dbReference>
<dbReference type="Gene3D" id="3.20.140.10">
    <property type="entry name" value="nicotinate phosphoribosyltransferase"/>
    <property type="match status" value="1"/>
</dbReference>
<dbReference type="Proteomes" id="UP001212411">
    <property type="component" value="Chromosome 1"/>
</dbReference>
<name>A0AAE9WAC2_9SCHI</name>
<dbReference type="GeneID" id="80873823"/>
<dbReference type="PIRSF" id="PIRSF000484">
    <property type="entry name" value="NAPRT"/>
    <property type="match status" value="1"/>
</dbReference>
<dbReference type="InterPro" id="IPR036068">
    <property type="entry name" value="Nicotinate_pribotase-like_C"/>
</dbReference>
<reference evidence="11 12" key="1">
    <citation type="journal article" date="2023" name="G3 (Bethesda)">
        <title>A high-quality reference genome for the fission yeast Schizosaccharomyces osmophilus.</title>
        <authorList>
            <person name="Jia G.S."/>
            <person name="Zhang W.C."/>
            <person name="Liang Y."/>
            <person name="Liu X.H."/>
            <person name="Rhind N."/>
            <person name="Pidoux A."/>
            <person name="Brysch-Herzberg M."/>
            <person name="Du L.L."/>
        </authorList>
    </citation>
    <scope>NUCLEOTIDE SEQUENCE [LARGE SCALE GENOMIC DNA]</scope>
    <source>
        <strain evidence="11 12">CBS 15793</strain>
    </source>
</reference>
<keyword evidence="6 8" id="KW-0662">Pyridine nucleotide biosynthesis</keyword>
<dbReference type="HAMAP" id="MF_00570">
    <property type="entry name" value="NAPRTase"/>
    <property type="match status" value="1"/>
</dbReference>
<evidence type="ECO:0000256" key="5">
    <source>
        <dbReference type="ARBA" id="ARBA00022598"/>
    </source>
</evidence>
<proteinExistence type="inferred from homology"/>
<dbReference type="InterPro" id="IPR040727">
    <property type="entry name" value="NAPRTase_N"/>
</dbReference>
<evidence type="ECO:0000256" key="3">
    <source>
        <dbReference type="ARBA" id="ARBA00013236"/>
    </source>
</evidence>
<accession>A0AAE9WAC2</accession>
<dbReference type="GO" id="GO:0016757">
    <property type="term" value="F:glycosyltransferase activity"/>
    <property type="evidence" value="ECO:0007669"/>
    <property type="project" value="UniProtKB-KW"/>
</dbReference>
<dbReference type="RefSeq" id="XP_056036768.1">
    <property type="nucleotide sequence ID" value="XM_056179134.1"/>
</dbReference>
<evidence type="ECO:0000256" key="7">
    <source>
        <dbReference type="ARBA" id="ARBA00048668"/>
    </source>
</evidence>
<keyword evidence="11" id="KW-0328">Glycosyltransferase</keyword>
<dbReference type="GO" id="GO:0034355">
    <property type="term" value="P:NAD+ biosynthetic process via the salvage pathway"/>
    <property type="evidence" value="ECO:0007669"/>
    <property type="project" value="TreeGrafter"/>
</dbReference>
<feature type="domain" description="Nicotinate/nicotinamide phosphoribosyltransferase" evidence="9">
    <location>
        <begin position="166"/>
        <end position="408"/>
    </location>
</feature>
<comment type="similarity">
    <text evidence="2 8">Belongs to the NAPRTase family.</text>
</comment>
<comment type="pathway">
    <text evidence="1 8">Cofactor biosynthesis; NAD(+) biosynthesis; nicotinate D-ribonucleotide from nicotinate: step 1/1.</text>
</comment>
<dbReference type="KEGG" id="som:SOMG_00340"/>
<dbReference type="AlphaFoldDB" id="A0AAE9WAC2"/>
<evidence type="ECO:0000259" key="10">
    <source>
        <dbReference type="Pfam" id="PF17767"/>
    </source>
</evidence>
<comment type="function">
    <text evidence="8">Catalyzes the synthesis of beta-nicotinate D-ribonucleotide from nicotinate and 5-phospho-D-ribose 1-phosphate at the expense of ATP.</text>
</comment>
<comment type="catalytic activity">
    <reaction evidence="7 8">
        <text>5-phospho-alpha-D-ribose 1-diphosphate + nicotinate + ATP + H2O = nicotinate beta-D-ribonucleotide + ADP + phosphate + diphosphate</text>
        <dbReference type="Rhea" id="RHEA:36163"/>
        <dbReference type="ChEBI" id="CHEBI:15377"/>
        <dbReference type="ChEBI" id="CHEBI:30616"/>
        <dbReference type="ChEBI" id="CHEBI:32544"/>
        <dbReference type="ChEBI" id="CHEBI:33019"/>
        <dbReference type="ChEBI" id="CHEBI:43474"/>
        <dbReference type="ChEBI" id="CHEBI:57502"/>
        <dbReference type="ChEBI" id="CHEBI:58017"/>
        <dbReference type="ChEBI" id="CHEBI:456216"/>
        <dbReference type="EC" id="6.3.4.21"/>
    </reaction>
</comment>
<keyword evidence="11" id="KW-0808">Transferase</keyword>
<dbReference type="Pfam" id="PF17767">
    <property type="entry name" value="NAPRTase_N"/>
    <property type="match status" value="1"/>
</dbReference>
<keyword evidence="12" id="KW-1185">Reference proteome</keyword>
<dbReference type="CDD" id="cd01401">
    <property type="entry name" value="PncB_like"/>
    <property type="match status" value="1"/>
</dbReference>
<organism evidence="11 12">
    <name type="scientific">Schizosaccharomyces osmophilus</name>
    <dbReference type="NCBI Taxonomy" id="2545709"/>
    <lineage>
        <taxon>Eukaryota</taxon>
        <taxon>Fungi</taxon>
        <taxon>Dikarya</taxon>
        <taxon>Ascomycota</taxon>
        <taxon>Taphrinomycotina</taxon>
        <taxon>Schizosaccharomycetes</taxon>
        <taxon>Schizosaccharomycetales</taxon>
        <taxon>Schizosaccharomycetaceae</taxon>
        <taxon>Schizosaccharomyces</taxon>
    </lineage>
</organism>
<dbReference type="PANTHER" id="PTHR11098:SF1">
    <property type="entry name" value="NICOTINATE PHOSPHORIBOSYLTRANSFERASE"/>
    <property type="match status" value="1"/>
</dbReference>
<dbReference type="InterPro" id="IPR007229">
    <property type="entry name" value="Nic_PRibTrfase-Fam"/>
</dbReference>